<keyword evidence="2" id="KW-1185">Reference proteome</keyword>
<proteinExistence type="predicted"/>
<evidence type="ECO:0000313" key="1">
    <source>
        <dbReference type="EMBL" id="KAJ8126685.1"/>
    </source>
</evidence>
<name>A0ACC2JGY0_9PEZI</name>
<reference evidence="1" key="1">
    <citation type="submission" date="2022-12" db="EMBL/GenBank/DDBJ databases">
        <title>Genome Sequence of Lasiodiplodia mahajangana.</title>
        <authorList>
            <person name="Buettner E."/>
        </authorList>
    </citation>
    <scope>NUCLEOTIDE SEQUENCE</scope>
    <source>
        <strain evidence="1">VT137</strain>
    </source>
</reference>
<gene>
    <name evidence="1" type="ORF">O1611_g6952</name>
</gene>
<dbReference type="EMBL" id="JAPUUL010001742">
    <property type="protein sequence ID" value="KAJ8126685.1"/>
    <property type="molecule type" value="Genomic_DNA"/>
</dbReference>
<evidence type="ECO:0000313" key="2">
    <source>
        <dbReference type="Proteomes" id="UP001153332"/>
    </source>
</evidence>
<accession>A0ACC2JGY0</accession>
<organism evidence="1 2">
    <name type="scientific">Lasiodiplodia mahajangana</name>
    <dbReference type="NCBI Taxonomy" id="1108764"/>
    <lineage>
        <taxon>Eukaryota</taxon>
        <taxon>Fungi</taxon>
        <taxon>Dikarya</taxon>
        <taxon>Ascomycota</taxon>
        <taxon>Pezizomycotina</taxon>
        <taxon>Dothideomycetes</taxon>
        <taxon>Dothideomycetes incertae sedis</taxon>
        <taxon>Botryosphaeriales</taxon>
        <taxon>Botryosphaeriaceae</taxon>
        <taxon>Lasiodiplodia</taxon>
    </lineage>
</organism>
<protein>
    <submittedName>
        <fullName evidence="1">Uncharacterized protein</fullName>
    </submittedName>
</protein>
<comment type="caution">
    <text evidence="1">The sequence shown here is derived from an EMBL/GenBank/DDBJ whole genome shotgun (WGS) entry which is preliminary data.</text>
</comment>
<sequence>MSKSSWRDTDDRRGQPEDIQEAPTGQVNDDSYTTTKGNTESVPVVSDEAAIRDPVRPSAADSDKQLERDDQDAIDKQNVLKDRLRGNKPKPGELREPEDSELGLADEEMGR</sequence>
<dbReference type="Proteomes" id="UP001153332">
    <property type="component" value="Unassembled WGS sequence"/>
</dbReference>